<reference evidence="2" key="1">
    <citation type="submission" date="2022-05" db="EMBL/GenBank/DDBJ databases">
        <authorList>
            <person name="Park J.-S."/>
        </authorList>
    </citation>
    <scope>NUCLEOTIDE SEQUENCE</scope>
    <source>
        <strain evidence="2">2012CJ41-6</strain>
    </source>
</reference>
<dbReference type="Proteomes" id="UP001203880">
    <property type="component" value="Unassembled WGS sequence"/>
</dbReference>
<feature type="region of interest" description="Disordered" evidence="1">
    <location>
        <begin position="229"/>
        <end position="250"/>
    </location>
</feature>
<name>A0ABT0Q842_9RHOB</name>
<keyword evidence="3" id="KW-1185">Reference proteome</keyword>
<sequence>MNKKTHAKGKDPVAFQGDASAFLDTAGQALEWYHKRPQHGRLMGASPNECLRGFIDQGWGKTVLSRPEVLALAFSEEVERVPDRGRVSYTPRRGETLHYYADELLGYDRRITLRVPAFNPEFVFCFDGDELICQAFPERAYGVLDPRGAEEVNRRGKAFRRQIAEKRRHVALLPLTDETARHIAHMPDAPEAPVAAVVDAGMSASRQAQVRAKHVEWLRSRGVPEHVISRTSEGTDAAPEVPDMSSAAAAGAVQTRSTSLNFAPNYSIPITINEATDAEAVRAAVQQEIAEVEERARVDARGLLHDE</sequence>
<evidence type="ECO:0000313" key="3">
    <source>
        <dbReference type="Proteomes" id="UP001203880"/>
    </source>
</evidence>
<evidence type="ECO:0000256" key="1">
    <source>
        <dbReference type="SAM" id="MobiDB-lite"/>
    </source>
</evidence>
<dbReference type="EMBL" id="JAMFMB010000031">
    <property type="protein sequence ID" value="MCL6285587.1"/>
    <property type="molecule type" value="Genomic_DNA"/>
</dbReference>
<gene>
    <name evidence="2" type="ORF">M3P21_18820</name>
</gene>
<proteinExistence type="predicted"/>
<protein>
    <submittedName>
        <fullName evidence="2">Uncharacterized protein</fullName>
    </submittedName>
</protein>
<evidence type="ECO:0000313" key="2">
    <source>
        <dbReference type="EMBL" id="MCL6285587.1"/>
    </source>
</evidence>
<organism evidence="2 3">
    <name type="scientific">Ruegeria spongiae</name>
    <dbReference type="NCBI Taxonomy" id="2942209"/>
    <lineage>
        <taxon>Bacteria</taxon>
        <taxon>Pseudomonadati</taxon>
        <taxon>Pseudomonadota</taxon>
        <taxon>Alphaproteobacteria</taxon>
        <taxon>Rhodobacterales</taxon>
        <taxon>Roseobacteraceae</taxon>
        <taxon>Ruegeria</taxon>
    </lineage>
</organism>
<dbReference type="RefSeq" id="WP_249712504.1">
    <property type="nucleotide sequence ID" value="NZ_JAMFMB010000031.1"/>
</dbReference>
<accession>A0ABT0Q842</accession>
<comment type="caution">
    <text evidence="2">The sequence shown here is derived from an EMBL/GenBank/DDBJ whole genome shotgun (WGS) entry which is preliminary data.</text>
</comment>